<protein>
    <recommendedName>
        <fullName evidence="10">Putative proline/betaine transporter</fullName>
    </recommendedName>
</protein>
<dbReference type="FunFam" id="1.20.1250.20:FF:000001">
    <property type="entry name" value="Dicarboxylate MFS transporter"/>
    <property type="match status" value="1"/>
</dbReference>
<comment type="caution">
    <text evidence="13">The sequence shown here is derived from an EMBL/GenBank/DDBJ whole genome shotgun (WGS) entry which is preliminary data.</text>
</comment>
<dbReference type="CDD" id="cd17369">
    <property type="entry name" value="MFS_ShiA_like"/>
    <property type="match status" value="1"/>
</dbReference>
<keyword evidence="5 11" id="KW-0812">Transmembrane</keyword>
<evidence type="ECO:0000313" key="14">
    <source>
        <dbReference type="Proteomes" id="UP001139502"/>
    </source>
</evidence>
<dbReference type="RefSeq" id="WP_254165709.1">
    <property type="nucleotide sequence ID" value="NZ_JANAFB010000009.1"/>
</dbReference>
<evidence type="ECO:0000259" key="12">
    <source>
        <dbReference type="PROSITE" id="PS50850"/>
    </source>
</evidence>
<dbReference type="Gene3D" id="1.20.1250.20">
    <property type="entry name" value="MFS general substrate transporter like domains"/>
    <property type="match status" value="2"/>
</dbReference>
<feature type="transmembrane region" description="Helical" evidence="11">
    <location>
        <begin position="21"/>
        <end position="42"/>
    </location>
</feature>
<evidence type="ECO:0000313" key="13">
    <source>
        <dbReference type="EMBL" id="MCP3425472.1"/>
    </source>
</evidence>
<dbReference type="SUPFAM" id="SSF103473">
    <property type="entry name" value="MFS general substrate transporter"/>
    <property type="match status" value="1"/>
</dbReference>
<dbReference type="GO" id="GO:0005886">
    <property type="term" value="C:plasma membrane"/>
    <property type="evidence" value="ECO:0007669"/>
    <property type="project" value="UniProtKB-SubCell"/>
</dbReference>
<evidence type="ECO:0000256" key="7">
    <source>
        <dbReference type="ARBA" id="ARBA00022989"/>
    </source>
</evidence>
<dbReference type="Proteomes" id="UP001139502">
    <property type="component" value="Unassembled WGS sequence"/>
</dbReference>
<feature type="domain" description="Major facilitator superfamily (MFS) profile" evidence="12">
    <location>
        <begin position="21"/>
        <end position="428"/>
    </location>
</feature>
<keyword evidence="7 11" id="KW-1133">Transmembrane helix</keyword>
<evidence type="ECO:0000256" key="11">
    <source>
        <dbReference type="SAM" id="Phobius"/>
    </source>
</evidence>
<feature type="transmembrane region" description="Helical" evidence="11">
    <location>
        <begin position="247"/>
        <end position="272"/>
    </location>
</feature>
<dbReference type="AlphaFoldDB" id="A0A9X2HD11"/>
<proteinExistence type="inferred from homology"/>
<evidence type="ECO:0000256" key="3">
    <source>
        <dbReference type="ARBA" id="ARBA00022448"/>
    </source>
</evidence>
<sequence>MAQATAAPESTGFDQRQARRAASSSFVGAVVEWYDFLLYGLVAATVFNKQFFAFESASMDLLASFAVLGVGFLFRPLGGLFFGHMGDRLGRKRVLYLTMTVMGVATVLIGLLPTFDAVGWWAPVFLVLLRALQGFAVGGEWGGAALLAVENAPRHRRALYSSGVQVGYAVGLVMATGAVTIMQSVAGEGYEAWGWRVPFVAAGVLIAVGLWVRSSVYEEPPAPRDQEEGLPIVAAIRKHPRAFFEIIGLRCVELFSMYIVTTFAVSYASGVLGLERSFMIDIALLVGVLGIFFIPFFAYLSDRIGRRRVYVAASLVAAASAVPFFLTLEAGNAWGVALSAVVLINIGHDAVVSTQQPLITEMFGKEHRNSGASVGYQVAAALAGGFTPFIATWLAEVGGGWHLVAAYLVAGSLVSAAVAAWVTREKSEPEDLESKA</sequence>
<feature type="transmembrane region" description="Helical" evidence="11">
    <location>
        <begin position="401"/>
        <end position="422"/>
    </location>
</feature>
<comment type="subcellular location">
    <subcellularLocation>
        <location evidence="1">Cell membrane</location>
        <topology evidence="1">Multi-pass membrane protein</topology>
    </subcellularLocation>
</comment>
<reference evidence="13" key="1">
    <citation type="submission" date="2022-06" db="EMBL/GenBank/DDBJ databases">
        <title>Rothia sp. isolated from sandalwood seedling.</title>
        <authorList>
            <person name="Tuikhar N."/>
            <person name="Kirdat K."/>
            <person name="Thorat V."/>
            <person name="Swetha P."/>
            <person name="Padma S."/>
            <person name="Sundararaj R."/>
            <person name="Yadav A."/>
        </authorList>
    </citation>
    <scope>NUCLEOTIDE SEQUENCE</scope>
    <source>
        <strain evidence="13">AR01</strain>
    </source>
</reference>
<feature type="transmembrane region" description="Helical" evidence="11">
    <location>
        <begin position="118"/>
        <end position="137"/>
    </location>
</feature>
<accession>A0A9X2HD11</accession>
<keyword evidence="3" id="KW-0813">Transport</keyword>
<feature type="transmembrane region" description="Helical" evidence="11">
    <location>
        <begin position="94"/>
        <end position="112"/>
    </location>
</feature>
<dbReference type="NCBIfam" id="NF007414">
    <property type="entry name" value="PRK09952.1"/>
    <property type="match status" value="1"/>
</dbReference>
<dbReference type="PANTHER" id="PTHR43045">
    <property type="entry name" value="SHIKIMATE TRANSPORTER"/>
    <property type="match status" value="1"/>
</dbReference>
<feature type="transmembrane region" description="Helical" evidence="11">
    <location>
        <begin position="158"/>
        <end position="181"/>
    </location>
</feature>
<dbReference type="PROSITE" id="PS00217">
    <property type="entry name" value="SUGAR_TRANSPORT_2"/>
    <property type="match status" value="1"/>
</dbReference>
<evidence type="ECO:0000256" key="6">
    <source>
        <dbReference type="ARBA" id="ARBA00022847"/>
    </source>
</evidence>
<dbReference type="InterPro" id="IPR011701">
    <property type="entry name" value="MFS"/>
</dbReference>
<dbReference type="PANTHER" id="PTHR43045:SF1">
    <property type="entry name" value="SHIKIMATE TRANSPORTER"/>
    <property type="match status" value="1"/>
</dbReference>
<feature type="transmembrane region" description="Helical" evidence="11">
    <location>
        <begin position="374"/>
        <end position="395"/>
    </location>
</feature>
<feature type="transmembrane region" description="Helical" evidence="11">
    <location>
        <begin position="62"/>
        <end position="82"/>
    </location>
</feature>
<dbReference type="GO" id="GO:0015293">
    <property type="term" value="F:symporter activity"/>
    <property type="evidence" value="ECO:0007669"/>
    <property type="project" value="UniProtKB-KW"/>
</dbReference>
<dbReference type="InterPro" id="IPR005829">
    <property type="entry name" value="Sugar_transporter_CS"/>
</dbReference>
<organism evidence="13 14">
    <name type="scientific">Rothia santali</name>
    <dbReference type="NCBI Taxonomy" id="2949643"/>
    <lineage>
        <taxon>Bacteria</taxon>
        <taxon>Bacillati</taxon>
        <taxon>Actinomycetota</taxon>
        <taxon>Actinomycetes</taxon>
        <taxon>Micrococcales</taxon>
        <taxon>Micrococcaceae</taxon>
        <taxon>Rothia</taxon>
    </lineage>
</organism>
<evidence type="ECO:0000256" key="10">
    <source>
        <dbReference type="ARBA" id="ARBA00039918"/>
    </source>
</evidence>
<evidence type="ECO:0000256" key="8">
    <source>
        <dbReference type="ARBA" id="ARBA00023136"/>
    </source>
</evidence>
<name>A0A9X2HD11_9MICC</name>
<dbReference type="InterPro" id="IPR036259">
    <property type="entry name" value="MFS_trans_sf"/>
</dbReference>
<feature type="transmembrane region" description="Helical" evidence="11">
    <location>
        <begin position="334"/>
        <end position="353"/>
    </location>
</feature>
<evidence type="ECO:0000256" key="1">
    <source>
        <dbReference type="ARBA" id="ARBA00004651"/>
    </source>
</evidence>
<feature type="transmembrane region" description="Helical" evidence="11">
    <location>
        <begin position="309"/>
        <end position="328"/>
    </location>
</feature>
<feature type="transmembrane region" description="Helical" evidence="11">
    <location>
        <begin position="278"/>
        <end position="300"/>
    </location>
</feature>
<dbReference type="PROSITE" id="PS50850">
    <property type="entry name" value="MFS"/>
    <property type="match status" value="1"/>
</dbReference>
<keyword evidence="8 11" id="KW-0472">Membrane</keyword>
<keyword evidence="4" id="KW-1003">Cell membrane</keyword>
<evidence type="ECO:0000256" key="9">
    <source>
        <dbReference type="ARBA" id="ARBA00037295"/>
    </source>
</evidence>
<comment type="function">
    <text evidence="9">May be a proton symporter involved in the uptake of osmolytes such as proline and glycine betaine.</text>
</comment>
<dbReference type="Pfam" id="PF07690">
    <property type="entry name" value="MFS_1"/>
    <property type="match status" value="1"/>
</dbReference>
<keyword evidence="6" id="KW-0769">Symport</keyword>
<feature type="transmembrane region" description="Helical" evidence="11">
    <location>
        <begin position="193"/>
        <end position="212"/>
    </location>
</feature>
<gene>
    <name evidence="13" type="primary">shiA</name>
    <name evidence="13" type="ORF">NBM05_05425</name>
</gene>
<comment type="similarity">
    <text evidence="2">Belongs to the major facilitator superfamily. Metabolite:H+ Symporter (MHS) family (TC 2.A.1.6) family.</text>
</comment>
<evidence type="ECO:0000256" key="2">
    <source>
        <dbReference type="ARBA" id="ARBA00008240"/>
    </source>
</evidence>
<dbReference type="InterPro" id="IPR020846">
    <property type="entry name" value="MFS_dom"/>
</dbReference>
<keyword evidence="14" id="KW-1185">Reference proteome</keyword>
<dbReference type="EMBL" id="JANAFB010000009">
    <property type="protein sequence ID" value="MCP3425472.1"/>
    <property type="molecule type" value="Genomic_DNA"/>
</dbReference>
<evidence type="ECO:0000256" key="4">
    <source>
        <dbReference type="ARBA" id="ARBA00022475"/>
    </source>
</evidence>
<evidence type="ECO:0000256" key="5">
    <source>
        <dbReference type="ARBA" id="ARBA00022692"/>
    </source>
</evidence>